<dbReference type="Proteomes" id="UP000011728">
    <property type="component" value="Chromosome"/>
</dbReference>
<dbReference type="STRING" id="36745.CLSAP_22710"/>
<dbReference type="SUPFAM" id="SSF103642">
    <property type="entry name" value="Sec-C motif"/>
    <property type="match status" value="1"/>
</dbReference>
<dbReference type="AlphaFoldDB" id="M1MNC9"/>
<organism evidence="1 2">
    <name type="scientific">Clostridium saccharoperbutylacetonicum N1-4(HMT)</name>
    <dbReference type="NCBI Taxonomy" id="931276"/>
    <lineage>
        <taxon>Bacteria</taxon>
        <taxon>Bacillati</taxon>
        <taxon>Bacillota</taxon>
        <taxon>Clostridia</taxon>
        <taxon>Eubacteriales</taxon>
        <taxon>Clostridiaceae</taxon>
        <taxon>Clostridium</taxon>
    </lineage>
</organism>
<reference evidence="1 2" key="1">
    <citation type="submission" date="2013-02" db="EMBL/GenBank/DDBJ databases">
        <title>Genome sequence of Clostridium saccharoperbutylacetonicum N1-4(HMT).</title>
        <authorList>
            <person name="Poehlein A."/>
            <person name="Daniel R."/>
        </authorList>
    </citation>
    <scope>NUCLEOTIDE SEQUENCE [LARGE SCALE GENOMIC DNA]</scope>
    <source>
        <strain evidence="2">N1-4(HMT)</strain>
    </source>
</reference>
<dbReference type="RefSeq" id="WP_015392540.1">
    <property type="nucleotide sequence ID" value="NC_020291.1"/>
</dbReference>
<dbReference type="HOGENOM" id="CLU_452504_0_0_9"/>
<proteinExistence type="predicted"/>
<evidence type="ECO:0000313" key="2">
    <source>
        <dbReference type="Proteomes" id="UP000011728"/>
    </source>
</evidence>
<sequence>MQGKCYYCKKELTERTIKRHMKNCPEMKEVIDKQMRTAKGTRNQFIISIKDKDEPNKYCIYVSIDTNLQLQHLDKFIRDIWVECCGHLSAFYIDGKILTDNMNELYEMNLFLKDVLSVGKKFGYEYDFGSSTNLSLEVVEVLEVPKEFTQIEIIARNNKYISPRNGICGYNGKKSDEKQYLPQNNIKYKISRKKPLHNEDLEFNLLSSNLKDISQRLTDKIYDQIHSSEFSGDNSIQQVLDDELEKYYDHLDNNVANGFMELFYKGKCSFDLEELIKSCPKDQIKVLGENIGLKIPSNLNKSKAVEKYVGEYEKCISSEMKLLDEKMFKLLWKYIKSNGIINFLENEAIKHTALMQEGMVFPCLKDNEPVFIMPKIMQDIVKKNDTLEFRKLIKRNSEIISIVKGMIEAYGFIAFDDIKVLIKRYTIDIDEIMLLKLLEKSALYSEYQYYGSVDEDGRIIFINEKIEDYEEILEEIDNALDYTMIEKEELVLMSERDYLHKSKAGSKFIKEFYEMFDMDRDDVIENMNILALDIQYRDSNAIIRDVLDGIQETLNKDEENRVCTVFNDFIKNVRLWKYKGETISEKDGIKKPVVCKKTSSRNEPCPCGSGKKYKNCCGKNGNVIQLF</sequence>
<keyword evidence="2" id="KW-1185">Reference proteome</keyword>
<dbReference type="EMBL" id="CP004121">
    <property type="protein sequence ID" value="AGF56221.1"/>
    <property type="molecule type" value="Genomic_DNA"/>
</dbReference>
<dbReference type="PATRIC" id="fig|931276.5.peg.2461"/>
<name>M1MNC9_9CLOT</name>
<dbReference type="InterPro" id="IPR004027">
    <property type="entry name" value="SEC_C_motif"/>
</dbReference>
<accession>M1MNC9</accession>
<evidence type="ECO:0008006" key="3">
    <source>
        <dbReference type="Google" id="ProtNLM"/>
    </source>
</evidence>
<evidence type="ECO:0000313" key="1">
    <source>
        <dbReference type="EMBL" id="AGF56221.1"/>
    </source>
</evidence>
<gene>
    <name evidence="1" type="ORF">Cspa_c24560</name>
</gene>
<dbReference type="Pfam" id="PF02810">
    <property type="entry name" value="SEC-C"/>
    <property type="match status" value="1"/>
</dbReference>
<dbReference type="InterPro" id="IPR024047">
    <property type="entry name" value="MM3350-like_sf"/>
</dbReference>
<dbReference type="OrthoDB" id="9814022at2"/>
<dbReference type="Gene3D" id="3.10.290.30">
    <property type="entry name" value="MM3350-like"/>
    <property type="match status" value="1"/>
</dbReference>
<dbReference type="SUPFAM" id="SSF159941">
    <property type="entry name" value="MM3350-like"/>
    <property type="match status" value="1"/>
</dbReference>
<dbReference type="KEGG" id="csr:Cspa_c24560"/>
<dbReference type="eggNOG" id="COG3012">
    <property type="taxonomic scope" value="Bacteria"/>
</dbReference>
<dbReference type="Gene3D" id="3.10.450.50">
    <property type="match status" value="1"/>
</dbReference>
<protein>
    <recommendedName>
        <fullName evidence="3">SecC motif-containing protein</fullName>
    </recommendedName>
</protein>